<feature type="region of interest" description="Disordered" evidence="1">
    <location>
        <begin position="13"/>
        <end position="58"/>
    </location>
</feature>
<name>A0AAD1Y614_EUPCR</name>
<gene>
    <name evidence="2" type="ORF">ECRASSUSDP1_LOCUS27400</name>
</gene>
<proteinExistence type="predicted"/>
<sequence length="303" mass="34719">MIQSKCYRNKYEQGDKIQSCSGSKESRYHDPKWPDTNRIQDKSYRRDRKIRSRKQTNPRKMNIMASLQHYKDVSDKFKNLQIGRKESEHVRVLPKLICNDPDDSGTFERLHNELYEIGSPEVKQQTHFIVESDQQIMQEPDIEDKPKASNAAARRSRNIHKAQCPICTVLVDQWALPSHVEGCLYALSAAEEFDRCNQERAPPSRRPNRRKAPTGRNRKRPKLTEEDSEPAHDSNAEVMESPAHRSSMTNSNKDQHSEGGSSRSSKKTGADGDPREDEKITISNSDDPTSQSDCHKCPGYLNN</sequence>
<feature type="compositionally biased region" description="Polar residues" evidence="1">
    <location>
        <begin position="281"/>
        <end position="292"/>
    </location>
</feature>
<evidence type="ECO:0000256" key="1">
    <source>
        <dbReference type="SAM" id="MobiDB-lite"/>
    </source>
</evidence>
<keyword evidence="3" id="KW-1185">Reference proteome</keyword>
<evidence type="ECO:0000313" key="3">
    <source>
        <dbReference type="Proteomes" id="UP001295684"/>
    </source>
</evidence>
<feature type="compositionally biased region" description="Basic residues" evidence="1">
    <location>
        <begin position="206"/>
        <end position="221"/>
    </location>
</feature>
<feature type="compositionally biased region" description="Polar residues" evidence="1">
    <location>
        <begin position="244"/>
        <end position="263"/>
    </location>
</feature>
<comment type="caution">
    <text evidence="2">The sequence shown here is derived from an EMBL/GenBank/DDBJ whole genome shotgun (WGS) entry which is preliminary data.</text>
</comment>
<dbReference type="Proteomes" id="UP001295684">
    <property type="component" value="Unassembled WGS sequence"/>
</dbReference>
<feature type="region of interest" description="Disordered" evidence="1">
    <location>
        <begin position="196"/>
        <end position="303"/>
    </location>
</feature>
<accession>A0AAD1Y614</accession>
<feature type="compositionally biased region" description="Basic and acidic residues" evidence="1">
    <location>
        <begin position="222"/>
        <end position="235"/>
    </location>
</feature>
<dbReference type="AlphaFoldDB" id="A0AAD1Y614"/>
<feature type="compositionally biased region" description="Basic residues" evidence="1">
    <location>
        <begin position="45"/>
        <end position="57"/>
    </location>
</feature>
<protein>
    <submittedName>
        <fullName evidence="2">Uncharacterized protein</fullName>
    </submittedName>
</protein>
<organism evidence="2 3">
    <name type="scientific">Euplotes crassus</name>
    <dbReference type="NCBI Taxonomy" id="5936"/>
    <lineage>
        <taxon>Eukaryota</taxon>
        <taxon>Sar</taxon>
        <taxon>Alveolata</taxon>
        <taxon>Ciliophora</taxon>
        <taxon>Intramacronucleata</taxon>
        <taxon>Spirotrichea</taxon>
        <taxon>Hypotrichia</taxon>
        <taxon>Euplotida</taxon>
        <taxon>Euplotidae</taxon>
        <taxon>Moneuplotes</taxon>
    </lineage>
</organism>
<feature type="compositionally biased region" description="Basic and acidic residues" evidence="1">
    <location>
        <begin position="24"/>
        <end position="44"/>
    </location>
</feature>
<feature type="compositionally biased region" description="Basic and acidic residues" evidence="1">
    <location>
        <begin position="268"/>
        <end position="280"/>
    </location>
</feature>
<reference evidence="2" key="1">
    <citation type="submission" date="2023-07" db="EMBL/GenBank/DDBJ databases">
        <authorList>
            <consortium name="AG Swart"/>
            <person name="Singh M."/>
            <person name="Singh A."/>
            <person name="Seah K."/>
            <person name="Emmerich C."/>
        </authorList>
    </citation>
    <scope>NUCLEOTIDE SEQUENCE</scope>
    <source>
        <strain evidence="2">DP1</strain>
    </source>
</reference>
<dbReference type="EMBL" id="CAMPGE010028276">
    <property type="protein sequence ID" value="CAI2385813.1"/>
    <property type="molecule type" value="Genomic_DNA"/>
</dbReference>
<feature type="region of interest" description="Disordered" evidence="1">
    <location>
        <begin position="136"/>
        <end position="157"/>
    </location>
</feature>
<evidence type="ECO:0000313" key="2">
    <source>
        <dbReference type="EMBL" id="CAI2385813.1"/>
    </source>
</evidence>